<evidence type="ECO:0000313" key="2">
    <source>
        <dbReference type="Proteomes" id="UP000199354"/>
    </source>
</evidence>
<reference evidence="1 2" key="1">
    <citation type="submission" date="2016-10" db="EMBL/GenBank/DDBJ databases">
        <authorList>
            <person name="de Groot N.N."/>
        </authorList>
    </citation>
    <scope>NUCLEOTIDE SEQUENCE [LARGE SCALE GENOMIC DNA]</scope>
    <source>
        <strain evidence="1 2">CGMCC 1.7031</strain>
    </source>
</reference>
<dbReference type="AlphaFoldDB" id="A0A1G5FS04"/>
<protein>
    <submittedName>
        <fullName evidence="1">Uncharacterized protein</fullName>
    </submittedName>
</protein>
<keyword evidence="2" id="KW-1185">Reference proteome</keyword>
<name>A0A1G5FS04_9FLAO</name>
<accession>A0A1G5FS04</accession>
<organism evidence="1 2">
    <name type="scientific">Flavobacterium caeni</name>
    <dbReference type="NCBI Taxonomy" id="490189"/>
    <lineage>
        <taxon>Bacteria</taxon>
        <taxon>Pseudomonadati</taxon>
        <taxon>Bacteroidota</taxon>
        <taxon>Flavobacteriia</taxon>
        <taxon>Flavobacteriales</taxon>
        <taxon>Flavobacteriaceae</taxon>
        <taxon>Flavobacterium</taxon>
    </lineage>
</organism>
<proteinExistence type="predicted"/>
<dbReference type="SUPFAM" id="SSF158682">
    <property type="entry name" value="TerB-like"/>
    <property type="match status" value="1"/>
</dbReference>
<dbReference type="Proteomes" id="UP000199354">
    <property type="component" value="Unassembled WGS sequence"/>
</dbReference>
<dbReference type="STRING" id="490189.SAMN02927903_01368"/>
<evidence type="ECO:0000313" key="1">
    <source>
        <dbReference type="EMBL" id="SCY41378.1"/>
    </source>
</evidence>
<dbReference type="RefSeq" id="WP_091141546.1">
    <property type="nucleotide sequence ID" value="NZ_FMVF01000005.1"/>
</dbReference>
<dbReference type="InterPro" id="IPR029024">
    <property type="entry name" value="TerB-like"/>
</dbReference>
<dbReference type="OrthoDB" id="1429999at2"/>
<gene>
    <name evidence="1" type="ORF">SAMN02927903_01368</name>
</gene>
<sequence>MELYANLTHEQREKLQQFPAFISLLAANADGQLDDQEKQKAIDLAHIKDYDNKEPLLARYYQDVRENFAQQLDRLDALLPRDKKQREEAIKYQLTEIETILGVLGSAYAQAMRRSMQSFKEYVSNAHDHVLEHFLFPLPIKGITQ</sequence>
<dbReference type="EMBL" id="FMVF01000005">
    <property type="protein sequence ID" value="SCY41378.1"/>
    <property type="molecule type" value="Genomic_DNA"/>
</dbReference>